<dbReference type="GO" id="GO:0005634">
    <property type="term" value="C:nucleus"/>
    <property type="evidence" value="ECO:0007669"/>
    <property type="project" value="TreeGrafter"/>
</dbReference>
<name>A0A8J2L1S2_9HEXA</name>
<dbReference type="GO" id="GO:0007062">
    <property type="term" value="P:sister chromatid cohesion"/>
    <property type="evidence" value="ECO:0007669"/>
    <property type="project" value="TreeGrafter"/>
</dbReference>
<comment type="caution">
    <text evidence="3">The sequence shown here is derived from an EMBL/GenBank/DDBJ whole genome shotgun (WGS) entry which is preliminary data.</text>
</comment>
<protein>
    <recommendedName>
        <fullName evidence="2">Cohesin subunit SCC3/SA HEAT-repeats domain-containing protein</fullName>
    </recommendedName>
</protein>
<gene>
    <name evidence="3" type="ORF">AFUS01_LOCUS34923</name>
</gene>
<evidence type="ECO:0000256" key="1">
    <source>
        <dbReference type="ARBA" id="ARBA00005486"/>
    </source>
</evidence>
<dbReference type="OrthoDB" id="498590at2759"/>
<dbReference type="Proteomes" id="UP000708208">
    <property type="component" value="Unassembled WGS sequence"/>
</dbReference>
<evidence type="ECO:0000313" key="4">
    <source>
        <dbReference type="Proteomes" id="UP000708208"/>
    </source>
</evidence>
<dbReference type="PANTHER" id="PTHR11199:SF0">
    <property type="entry name" value="LD34181P-RELATED"/>
    <property type="match status" value="1"/>
</dbReference>
<dbReference type="GO" id="GO:0003682">
    <property type="term" value="F:chromatin binding"/>
    <property type="evidence" value="ECO:0007669"/>
    <property type="project" value="TreeGrafter"/>
</dbReference>
<dbReference type="InterPro" id="IPR056396">
    <property type="entry name" value="HEAT_SCC3-SA"/>
</dbReference>
<organism evidence="3 4">
    <name type="scientific">Allacma fusca</name>
    <dbReference type="NCBI Taxonomy" id="39272"/>
    <lineage>
        <taxon>Eukaryota</taxon>
        <taxon>Metazoa</taxon>
        <taxon>Ecdysozoa</taxon>
        <taxon>Arthropoda</taxon>
        <taxon>Hexapoda</taxon>
        <taxon>Collembola</taxon>
        <taxon>Symphypleona</taxon>
        <taxon>Sminthuridae</taxon>
        <taxon>Allacma</taxon>
    </lineage>
</organism>
<evidence type="ECO:0000259" key="2">
    <source>
        <dbReference type="Pfam" id="PF24571"/>
    </source>
</evidence>
<dbReference type="EMBL" id="CAJVCH010534002">
    <property type="protein sequence ID" value="CAG7824781.1"/>
    <property type="molecule type" value="Genomic_DNA"/>
</dbReference>
<accession>A0A8J2L1S2</accession>
<sequence length="188" mass="20707">MKDWATMTELLLEDPGPEEQALTELQESTLINLMTCSVKQAATGIHPLGRVPRSKVMASGKLSVTNHFMTALPKLLSKYQRNDKIIATLLSIPLYFDLKLYATTRQQNSLESLLDILKATVENHSSSEVTDVAAKALETLCLNERLTSSKTEGSLLQVLEAVSTSLLSSNRSYEESIANVSLMLYSTL</sequence>
<dbReference type="GO" id="GO:0000785">
    <property type="term" value="C:chromatin"/>
    <property type="evidence" value="ECO:0007669"/>
    <property type="project" value="TreeGrafter"/>
</dbReference>
<evidence type="ECO:0000313" key="3">
    <source>
        <dbReference type="EMBL" id="CAG7824781.1"/>
    </source>
</evidence>
<comment type="similarity">
    <text evidence="1">Belongs to the SCC3 family.</text>
</comment>
<feature type="domain" description="Cohesin subunit SCC3/SA HEAT-repeats" evidence="2">
    <location>
        <begin position="1"/>
        <end position="176"/>
    </location>
</feature>
<dbReference type="InterPro" id="IPR039662">
    <property type="entry name" value="Cohesin_Scc3/SA"/>
</dbReference>
<keyword evidence="4" id="KW-1185">Reference proteome</keyword>
<dbReference type="PANTHER" id="PTHR11199">
    <property type="entry name" value="STROMAL ANTIGEN"/>
    <property type="match status" value="1"/>
</dbReference>
<reference evidence="3" key="1">
    <citation type="submission" date="2021-06" db="EMBL/GenBank/DDBJ databases">
        <authorList>
            <person name="Hodson N. C."/>
            <person name="Mongue J. A."/>
            <person name="Jaron S. K."/>
        </authorList>
    </citation>
    <scope>NUCLEOTIDE SEQUENCE</scope>
</reference>
<dbReference type="Pfam" id="PF24571">
    <property type="entry name" value="HEAT_SCC3-SA"/>
    <property type="match status" value="1"/>
</dbReference>
<proteinExistence type="inferred from homology"/>
<dbReference type="AlphaFoldDB" id="A0A8J2L1S2"/>
<dbReference type="GO" id="GO:0008278">
    <property type="term" value="C:cohesin complex"/>
    <property type="evidence" value="ECO:0007669"/>
    <property type="project" value="TreeGrafter"/>
</dbReference>